<dbReference type="AlphaFoldDB" id="A0A2T4LSB0"/>
<evidence type="ECO:0000256" key="5">
    <source>
        <dbReference type="ARBA" id="ARBA00093792"/>
    </source>
</evidence>
<evidence type="ECO:0000256" key="3">
    <source>
        <dbReference type="ARBA" id="ARBA00022729"/>
    </source>
</evidence>
<comment type="similarity">
    <text evidence="4">Belongs to the IsaB family.</text>
</comment>
<keyword evidence="2" id="KW-0964">Secreted</keyword>
<organism evidence="6 7">
    <name type="scientific">Staphylococcus cohnii</name>
    <dbReference type="NCBI Taxonomy" id="29382"/>
    <lineage>
        <taxon>Bacteria</taxon>
        <taxon>Bacillati</taxon>
        <taxon>Bacillota</taxon>
        <taxon>Bacilli</taxon>
        <taxon>Bacillales</taxon>
        <taxon>Staphylococcaceae</taxon>
        <taxon>Staphylococcus</taxon>
        <taxon>Staphylococcus cohnii species complex</taxon>
    </lineage>
</organism>
<proteinExistence type="inferred from homology"/>
<sequence length="129" mass="14536">MKKVSNFILASSLVLGFFVTPELFNITQAHAQESVKPYYSYSGYTANQSNFILDKNFKTSQKADNFKINNHKITKNALAKNNKDLHDPTYYGVSNHKTNGVFFLLDGKSVSKKKLLNHYGEAKYTSTSA</sequence>
<dbReference type="EMBL" id="PYZR01000070">
    <property type="protein sequence ID" value="PTF66228.1"/>
    <property type="molecule type" value="Genomic_DNA"/>
</dbReference>
<evidence type="ECO:0000256" key="4">
    <source>
        <dbReference type="ARBA" id="ARBA00093777"/>
    </source>
</evidence>
<dbReference type="InterPro" id="IPR058086">
    <property type="entry name" value="IsaB"/>
</dbReference>
<protein>
    <recommendedName>
        <fullName evidence="5">Immunodominant staphylococcal antigen B</fullName>
    </recommendedName>
</protein>
<keyword evidence="3" id="KW-0732">Signal</keyword>
<evidence type="ECO:0000256" key="2">
    <source>
        <dbReference type="ARBA" id="ARBA00022525"/>
    </source>
</evidence>
<evidence type="ECO:0000313" key="6">
    <source>
        <dbReference type="EMBL" id="PTF66228.1"/>
    </source>
</evidence>
<accession>A0A2T4LSB0</accession>
<dbReference type="NCBIfam" id="NF047686">
    <property type="entry name" value="IsaB_fam"/>
    <property type="match status" value="1"/>
</dbReference>
<comment type="subcellular location">
    <subcellularLocation>
        <location evidence="1">Secreted</location>
    </subcellularLocation>
</comment>
<name>A0A2T4LSB0_9STAP</name>
<evidence type="ECO:0000256" key="1">
    <source>
        <dbReference type="ARBA" id="ARBA00004613"/>
    </source>
</evidence>
<reference evidence="6 7" key="1">
    <citation type="journal article" date="2016" name="Front. Microbiol.">
        <title>Comprehensive Phylogenetic Analysis of Bovine Non-aureus Staphylococci Species Based on Whole-Genome Sequencing.</title>
        <authorList>
            <person name="Naushad S."/>
            <person name="Barkema H.W."/>
            <person name="Luby C."/>
            <person name="Condas L.A."/>
            <person name="Nobrega D.B."/>
            <person name="Carson D.A."/>
            <person name="De Buck J."/>
        </authorList>
    </citation>
    <scope>NUCLEOTIDE SEQUENCE [LARGE SCALE GENOMIC DNA]</scope>
    <source>
        <strain evidence="6 7">SNUC 3829</strain>
    </source>
</reference>
<comment type="caution">
    <text evidence="6">The sequence shown here is derived from an EMBL/GenBank/DDBJ whole genome shotgun (WGS) entry which is preliminary data.</text>
</comment>
<gene>
    <name evidence="6" type="ORF">BUY34_07160</name>
</gene>
<evidence type="ECO:0000313" key="7">
    <source>
        <dbReference type="Proteomes" id="UP000241208"/>
    </source>
</evidence>
<dbReference type="Proteomes" id="UP000241208">
    <property type="component" value="Unassembled WGS sequence"/>
</dbReference>